<sequence>MAMFTGWLSAWQQGLAGFAGFAWPWAWALVPLPLLARWLLPPRRGSAAALRVPWMERLDAVGGAALRARPHAAWWLPALAWLLLCAAAARPQQWGQAHAPPLQVRQMLLAVDLSGSMNETDMRLGTQVVDRLTAAKAVIADFLERRAGDRVGLLVFGQRAYMLTPLTLDRASVRSQLRDSVAGLAGRETALGDAIGLAVKRLREQPEGQRVLVLLTDGVNTAGVLDPVKAAELARAEGVRVHAIAFGGGAANPTLFGIQVPLAQSGEDVDEDTLRQVAQTTGGRFFHARDTEELAGIYAELDRLEPVSVAAEPVRPRVERYAWPLAAALVLALAAWPLGRRGA</sequence>
<keyword evidence="3" id="KW-1185">Reference proteome</keyword>
<dbReference type="CDD" id="cd01467">
    <property type="entry name" value="vWA_BatA_type"/>
    <property type="match status" value="1"/>
</dbReference>
<dbReference type="Gene3D" id="3.40.50.410">
    <property type="entry name" value="von Willebrand factor, type A domain"/>
    <property type="match status" value="1"/>
</dbReference>
<dbReference type="PANTHER" id="PTHR22550">
    <property type="entry name" value="SPORE GERMINATION PROTEIN"/>
    <property type="match status" value="1"/>
</dbReference>
<dbReference type="PROSITE" id="PS50234">
    <property type="entry name" value="VWFA"/>
    <property type="match status" value="1"/>
</dbReference>
<accession>A0A7V8GMF1</accession>
<dbReference type="Pfam" id="PF00092">
    <property type="entry name" value="VWA"/>
    <property type="match status" value="1"/>
</dbReference>
<dbReference type="SMART" id="SM00327">
    <property type="entry name" value="VWA"/>
    <property type="match status" value="1"/>
</dbReference>
<feature type="domain" description="VWFA" evidence="1">
    <location>
        <begin position="106"/>
        <end position="301"/>
    </location>
</feature>
<dbReference type="PANTHER" id="PTHR22550:SF18">
    <property type="entry name" value="VWFA DOMAIN-CONTAINING PROTEIN"/>
    <property type="match status" value="1"/>
</dbReference>
<organism evidence="2 3">
    <name type="scientific">Pseudoxanthomonas broegbernensis</name>
    <dbReference type="NCBI Taxonomy" id="83619"/>
    <lineage>
        <taxon>Bacteria</taxon>
        <taxon>Pseudomonadati</taxon>
        <taxon>Pseudomonadota</taxon>
        <taxon>Gammaproteobacteria</taxon>
        <taxon>Lysobacterales</taxon>
        <taxon>Lysobacteraceae</taxon>
        <taxon>Pseudoxanthomonas</taxon>
    </lineage>
</organism>
<evidence type="ECO:0000313" key="3">
    <source>
        <dbReference type="Proteomes" id="UP000462066"/>
    </source>
</evidence>
<reference evidence="2 3" key="1">
    <citation type="submission" date="2017-10" db="EMBL/GenBank/DDBJ databases">
        <title>Whole genome sequencing of Pseudoxanthomonas broegbernensis DSM 12573(T).</title>
        <authorList>
            <person name="Kumar S."/>
            <person name="Bansal K."/>
            <person name="Kaur A."/>
            <person name="Patil P."/>
            <person name="Sharma S."/>
            <person name="Patil P.B."/>
        </authorList>
    </citation>
    <scope>NUCLEOTIDE SEQUENCE [LARGE SCALE GENOMIC DNA]</scope>
    <source>
        <strain evidence="2 3">DSM 12573</strain>
    </source>
</reference>
<dbReference type="InterPro" id="IPR033881">
    <property type="entry name" value="vWA_BatA_type"/>
</dbReference>
<dbReference type="SUPFAM" id="SSF53300">
    <property type="entry name" value="vWA-like"/>
    <property type="match status" value="1"/>
</dbReference>
<dbReference type="InterPro" id="IPR050768">
    <property type="entry name" value="UPF0353/GerABKA_families"/>
</dbReference>
<evidence type="ECO:0000313" key="2">
    <source>
        <dbReference type="EMBL" id="KAF1686460.1"/>
    </source>
</evidence>
<dbReference type="InterPro" id="IPR002035">
    <property type="entry name" value="VWF_A"/>
</dbReference>
<protein>
    <recommendedName>
        <fullName evidence="1">VWFA domain-containing protein</fullName>
    </recommendedName>
</protein>
<comment type="caution">
    <text evidence="2">The sequence shown here is derived from an EMBL/GenBank/DDBJ whole genome shotgun (WGS) entry which is preliminary data.</text>
</comment>
<dbReference type="EMBL" id="MWIP01000006">
    <property type="protein sequence ID" value="KAF1686460.1"/>
    <property type="molecule type" value="Genomic_DNA"/>
</dbReference>
<name>A0A7V8GMF1_9GAMM</name>
<dbReference type="InterPro" id="IPR036465">
    <property type="entry name" value="vWFA_dom_sf"/>
</dbReference>
<dbReference type="Proteomes" id="UP000462066">
    <property type="component" value="Unassembled WGS sequence"/>
</dbReference>
<proteinExistence type="predicted"/>
<gene>
    <name evidence="2" type="ORF">B1992_07875</name>
</gene>
<dbReference type="AlphaFoldDB" id="A0A7V8GMF1"/>
<evidence type="ECO:0000259" key="1">
    <source>
        <dbReference type="PROSITE" id="PS50234"/>
    </source>
</evidence>